<protein>
    <recommendedName>
        <fullName evidence="2">DUF1835 domain-containing protein</fullName>
    </recommendedName>
</protein>
<dbReference type="InterPro" id="IPR014973">
    <property type="entry name" value="DUF1835"/>
</dbReference>
<dbReference type="Proteomes" id="UP000257706">
    <property type="component" value="Unassembled WGS sequence"/>
</dbReference>
<evidence type="ECO:0000313" key="4">
    <source>
        <dbReference type="Proteomes" id="UP000257706"/>
    </source>
</evidence>
<dbReference type="EMBL" id="DMAI01000381">
    <property type="protein sequence ID" value="HAE50351.1"/>
    <property type="molecule type" value="Genomic_DNA"/>
</dbReference>
<gene>
    <name evidence="3" type="ORF">DCK97_23340</name>
</gene>
<name>A0A3B9IR67_9PROT</name>
<dbReference type="Pfam" id="PF08874">
    <property type="entry name" value="DUF1835"/>
    <property type="match status" value="1"/>
</dbReference>
<evidence type="ECO:0000259" key="2">
    <source>
        <dbReference type="Pfam" id="PF08874"/>
    </source>
</evidence>
<sequence length="483" mass="52321">MLRAWGPVGPARPRKGLRPRPTRDMADHSVALSLVRRRTRTVPERVSVMTDRRSAPAVRPEPFLLDLDQQRRQARELLRAARAGDPDARARLHRHWRRADRPAVLADALHVIARELGLASWPKLKAHIAALDAAGAAIAGAHPVADEAPGTVHLRCGSDIRDGLRLAGFTGDFLEVSDPICHGPVPEGDDIIGVRARFIARSYQSLPGLTVAAVTDKLTREAEGLAAAAGGTRPVVLWMEHDPYDQLILARCLAAFAAAGRCEGLQLILRDGFPGRARFIGLGQLPPPALRLLWAERRPVTRDMLGLGQAVWAALRRPDPRDLAAIAAGSTPVLPQMAPALRRYLAELPGLGDGLSLTERLTLEMIAEAPDAPPTAGRLFGRLMRETDPLPWLGDAMYLAILHQMTQAGDPAIRLIDAPDGDPYRATVALTDAGRAVLTGRRDALSLAPPPRQQGGVLIDPAARHWRWDRDAERVVEAGPAIS</sequence>
<comment type="caution">
    <text evidence="3">The sequence shown here is derived from an EMBL/GenBank/DDBJ whole genome shotgun (WGS) entry which is preliminary data.</text>
</comment>
<feature type="domain" description="DUF1835" evidence="2">
    <location>
        <begin position="152"/>
        <end position="257"/>
    </location>
</feature>
<evidence type="ECO:0000313" key="3">
    <source>
        <dbReference type="EMBL" id="HAE50351.1"/>
    </source>
</evidence>
<accession>A0A3B9IR67</accession>
<feature type="region of interest" description="Disordered" evidence="1">
    <location>
        <begin position="1"/>
        <end position="26"/>
    </location>
</feature>
<organism evidence="3 4">
    <name type="scientific">Tistrella mobilis</name>
    <dbReference type="NCBI Taxonomy" id="171437"/>
    <lineage>
        <taxon>Bacteria</taxon>
        <taxon>Pseudomonadati</taxon>
        <taxon>Pseudomonadota</taxon>
        <taxon>Alphaproteobacteria</taxon>
        <taxon>Geminicoccales</taxon>
        <taxon>Geminicoccaceae</taxon>
        <taxon>Tistrella</taxon>
    </lineage>
</organism>
<reference evidence="3 4" key="1">
    <citation type="journal article" date="2018" name="Nat. Biotechnol.">
        <title>A standardized bacterial taxonomy based on genome phylogeny substantially revises the tree of life.</title>
        <authorList>
            <person name="Parks D.H."/>
            <person name="Chuvochina M."/>
            <person name="Waite D.W."/>
            <person name="Rinke C."/>
            <person name="Skarshewski A."/>
            <person name="Chaumeil P.A."/>
            <person name="Hugenholtz P."/>
        </authorList>
    </citation>
    <scope>NUCLEOTIDE SEQUENCE [LARGE SCALE GENOMIC DNA]</scope>
    <source>
        <strain evidence="3">UBA8739</strain>
    </source>
</reference>
<dbReference type="AlphaFoldDB" id="A0A3B9IR67"/>
<evidence type="ECO:0000256" key="1">
    <source>
        <dbReference type="SAM" id="MobiDB-lite"/>
    </source>
</evidence>
<proteinExistence type="predicted"/>